<sequence length="420" mass="44603">MKKKWQMRVLSTDLSRQQPVPPIEDRTHHYPESVIILFNQTITSHESRPAKTDPTIRLPPIGFHFFSPLRLTTIPIPMSSAASPSHPIPTPSSSSSPPPLTYFCHLCNRSVTLSPPPSPLRCPDCSSGFLEEDPDLIPPPPPPPPHLADVFSDDSDRDLDDPSDLSPSSPTSAAQAYLRRLILRLSSDDIPVPPRGPCPASPPSISSLPTVPVSEPSLPCAVCKDEFAVSSPARLLPCGHLYHSDCIVPWLSRHNSCPVCRASIPSTQPAPELPPSPPPGTTTHVSVRFRTLLDEMNNDNSGGARALRVALRELTRRTLSREHMTAEASPQLVQTETGGLAGLETSGETVSSASPQLAQAETGGSAGPANSGETVSSAWVSGSGGGDDMFGGSGSSGRLDEDGDTVMSEALSQAQRAILD</sequence>
<dbReference type="EMBL" id="JAMFTS010000001">
    <property type="protein sequence ID" value="KAJ4812657.1"/>
    <property type="molecule type" value="Genomic_DNA"/>
</dbReference>
<keyword evidence="7" id="KW-0862">Zinc</keyword>
<dbReference type="GO" id="GO:0008270">
    <property type="term" value="F:zinc ion binding"/>
    <property type="evidence" value="ECO:0007669"/>
    <property type="project" value="UniProtKB-KW"/>
</dbReference>
<evidence type="ECO:0000256" key="9">
    <source>
        <dbReference type="SAM" id="MobiDB-lite"/>
    </source>
</evidence>
<keyword evidence="4" id="KW-0479">Metal-binding</keyword>
<evidence type="ECO:0000256" key="6">
    <source>
        <dbReference type="ARBA" id="ARBA00022786"/>
    </source>
</evidence>
<evidence type="ECO:0000256" key="7">
    <source>
        <dbReference type="ARBA" id="ARBA00022833"/>
    </source>
</evidence>
<evidence type="ECO:0000313" key="12">
    <source>
        <dbReference type="Proteomes" id="UP001140206"/>
    </source>
</evidence>
<evidence type="ECO:0000256" key="2">
    <source>
        <dbReference type="ARBA" id="ARBA00012483"/>
    </source>
</evidence>
<reference evidence="11" key="1">
    <citation type="submission" date="2022-08" db="EMBL/GenBank/DDBJ databases">
        <authorList>
            <person name="Marques A."/>
        </authorList>
    </citation>
    <scope>NUCLEOTIDE SEQUENCE</scope>
    <source>
        <strain evidence="11">RhyPub2mFocal</strain>
        <tissue evidence="11">Leaves</tissue>
    </source>
</reference>
<evidence type="ECO:0000256" key="5">
    <source>
        <dbReference type="ARBA" id="ARBA00022771"/>
    </source>
</evidence>
<feature type="region of interest" description="Disordered" evidence="9">
    <location>
        <begin position="131"/>
        <end position="172"/>
    </location>
</feature>
<dbReference type="InterPro" id="IPR039525">
    <property type="entry name" value="RNF126-like_zinc-ribbon"/>
</dbReference>
<dbReference type="PANTHER" id="PTHR15710">
    <property type="entry name" value="E3 UBIQUITIN-PROTEIN LIGASE PRAJA"/>
    <property type="match status" value="1"/>
</dbReference>
<keyword evidence="5 8" id="KW-0863">Zinc-finger</keyword>
<dbReference type="AlphaFoldDB" id="A0AAV8HCX1"/>
<comment type="caution">
    <text evidence="11">The sequence shown here is derived from an EMBL/GenBank/DDBJ whole genome shotgun (WGS) entry which is preliminary data.</text>
</comment>
<dbReference type="SUPFAM" id="SSF57850">
    <property type="entry name" value="RING/U-box"/>
    <property type="match status" value="1"/>
</dbReference>
<comment type="catalytic activity">
    <reaction evidence="1">
        <text>S-ubiquitinyl-[E2 ubiquitin-conjugating enzyme]-L-cysteine + [acceptor protein]-L-lysine = [E2 ubiquitin-conjugating enzyme]-L-cysteine + N(6)-ubiquitinyl-[acceptor protein]-L-lysine.</text>
        <dbReference type="EC" id="2.3.2.27"/>
    </reaction>
</comment>
<evidence type="ECO:0000256" key="1">
    <source>
        <dbReference type="ARBA" id="ARBA00000900"/>
    </source>
</evidence>
<evidence type="ECO:0000256" key="8">
    <source>
        <dbReference type="PROSITE-ProRule" id="PRU00175"/>
    </source>
</evidence>
<keyword evidence="12" id="KW-1185">Reference proteome</keyword>
<evidence type="ECO:0000259" key="10">
    <source>
        <dbReference type="PROSITE" id="PS50089"/>
    </source>
</evidence>
<dbReference type="SMART" id="SM00184">
    <property type="entry name" value="RING"/>
    <property type="match status" value="1"/>
</dbReference>
<name>A0AAV8HCX1_9POAL</name>
<gene>
    <name evidence="11" type="ORF">LUZ62_025223</name>
</gene>
<feature type="compositionally biased region" description="Acidic residues" evidence="9">
    <location>
        <begin position="151"/>
        <end position="163"/>
    </location>
</feature>
<evidence type="ECO:0000256" key="3">
    <source>
        <dbReference type="ARBA" id="ARBA00022679"/>
    </source>
</evidence>
<dbReference type="GO" id="GO:0005737">
    <property type="term" value="C:cytoplasm"/>
    <property type="evidence" value="ECO:0007669"/>
    <property type="project" value="TreeGrafter"/>
</dbReference>
<feature type="domain" description="RING-type" evidence="10">
    <location>
        <begin position="220"/>
        <end position="261"/>
    </location>
</feature>
<accession>A0AAV8HCX1</accession>
<dbReference type="Pfam" id="PF13639">
    <property type="entry name" value="zf-RING_2"/>
    <property type="match status" value="1"/>
</dbReference>
<keyword evidence="3" id="KW-0808">Transferase</keyword>
<dbReference type="InterPro" id="IPR001841">
    <property type="entry name" value="Znf_RING"/>
</dbReference>
<feature type="compositionally biased region" description="Polar residues" evidence="9">
    <location>
        <begin position="410"/>
        <end position="420"/>
    </location>
</feature>
<dbReference type="PROSITE" id="PS50089">
    <property type="entry name" value="ZF_RING_2"/>
    <property type="match status" value="1"/>
</dbReference>
<dbReference type="PANTHER" id="PTHR15710:SF230">
    <property type="entry name" value="OS08G0464400 PROTEIN"/>
    <property type="match status" value="1"/>
</dbReference>
<feature type="compositionally biased region" description="Gly residues" evidence="9">
    <location>
        <begin position="382"/>
        <end position="395"/>
    </location>
</feature>
<protein>
    <recommendedName>
        <fullName evidence="2">RING-type E3 ubiquitin transferase</fullName>
        <ecNumber evidence="2">2.3.2.27</ecNumber>
    </recommendedName>
</protein>
<dbReference type="Gene3D" id="3.30.40.10">
    <property type="entry name" value="Zinc/RING finger domain, C3HC4 (zinc finger)"/>
    <property type="match status" value="1"/>
</dbReference>
<dbReference type="InterPro" id="IPR013083">
    <property type="entry name" value="Znf_RING/FYVE/PHD"/>
</dbReference>
<evidence type="ECO:0000256" key="4">
    <source>
        <dbReference type="ARBA" id="ARBA00022723"/>
    </source>
</evidence>
<evidence type="ECO:0000313" key="11">
    <source>
        <dbReference type="EMBL" id="KAJ4812657.1"/>
    </source>
</evidence>
<dbReference type="Proteomes" id="UP001140206">
    <property type="component" value="Chromosome 1"/>
</dbReference>
<organism evidence="11 12">
    <name type="scientific">Rhynchospora pubera</name>
    <dbReference type="NCBI Taxonomy" id="906938"/>
    <lineage>
        <taxon>Eukaryota</taxon>
        <taxon>Viridiplantae</taxon>
        <taxon>Streptophyta</taxon>
        <taxon>Embryophyta</taxon>
        <taxon>Tracheophyta</taxon>
        <taxon>Spermatophyta</taxon>
        <taxon>Magnoliopsida</taxon>
        <taxon>Liliopsida</taxon>
        <taxon>Poales</taxon>
        <taxon>Cyperaceae</taxon>
        <taxon>Cyperoideae</taxon>
        <taxon>Rhynchosporeae</taxon>
        <taxon>Rhynchospora</taxon>
    </lineage>
</organism>
<dbReference type="GO" id="GO:0016567">
    <property type="term" value="P:protein ubiquitination"/>
    <property type="evidence" value="ECO:0007669"/>
    <property type="project" value="TreeGrafter"/>
</dbReference>
<feature type="compositionally biased region" description="Polar residues" evidence="9">
    <location>
        <begin position="346"/>
        <end position="359"/>
    </location>
</feature>
<feature type="compositionally biased region" description="Pro residues" evidence="9">
    <location>
        <begin position="136"/>
        <end position="146"/>
    </location>
</feature>
<feature type="region of interest" description="Disordered" evidence="9">
    <location>
        <begin position="342"/>
        <end position="420"/>
    </location>
</feature>
<dbReference type="Pfam" id="PF14369">
    <property type="entry name" value="Zn_ribbon_19"/>
    <property type="match status" value="1"/>
</dbReference>
<proteinExistence type="predicted"/>
<keyword evidence="6" id="KW-0833">Ubl conjugation pathway</keyword>
<dbReference type="EC" id="2.3.2.27" evidence="2"/>
<dbReference type="GO" id="GO:0061630">
    <property type="term" value="F:ubiquitin protein ligase activity"/>
    <property type="evidence" value="ECO:0007669"/>
    <property type="project" value="UniProtKB-EC"/>
</dbReference>